<dbReference type="OrthoDB" id="165537at2759"/>
<name>A0A8T1TLZ0_9STRA</name>
<proteinExistence type="predicted"/>
<sequence length="96" mass="10535">MAGDQLGRVSRRLQDLIQLSVLLTGPSSSALAHQTFGAGTAGKSFTAYNKLSWTAKIRFMEFTIRPGSCNDCSLWSGSWIGTNVRNVIPFNHHFFG</sequence>
<dbReference type="Proteomes" id="UP000688947">
    <property type="component" value="Unassembled WGS sequence"/>
</dbReference>
<dbReference type="EMBL" id="JAENGZ010003266">
    <property type="protein sequence ID" value="KAG6941863.1"/>
    <property type="molecule type" value="Genomic_DNA"/>
</dbReference>
<gene>
    <name evidence="1" type="ORF">JG687_00019400</name>
</gene>
<dbReference type="AlphaFoldDB" id="A0A8T1TLZ0"/>
<reference evidence="1" key="1">
    <citation type="submission" date="2021-01" db="EMBL/GenBank/DDBJ databases">
        <title>Phytophthora aleatoria, a newly-described species from Pinus radiata is distinct from Phytophthora cactorum isolates based on comparative genomics.</title>
        <authorList>
            <person name="Mcdougal R."/>
            <person name="Panda P."/>
            <person name="Williams N."/>
            <person name="Studholme D.J."/>
        </authorList>
    </citation>
    <scope>NUCLEOTIDE SEQUENCE</scope>
    <source>
        <strain evidence="1">NZFS 3830</strain>
    </source>
</reference>
<comment type="caution">
    <text evidence="1">The sequence shown here is derived from an EMBL/GenBank/DDBJ whole genome shotgun (WGS) entry which is preliminary data.</text>
</comment>
<evidence type="ECO:0000313" key="1">
    <source>
        <dbReference type="EMBL" id="KAG6941863.1"/>
    </source>
</evidence>
<evidence type="ECO:0000313" key="2">
    <source>
        <dbReference type="Proteomes" id="UP000688947"/>
    </source>
</evidence>
<protein>
    <submittedName>
        <fullName evidence="1">Uncharacterized protein</fullName>
    </submittedName>
</protein>
<organism evidence="1 2">
    <name type="scientific">Phytophthora cactorum</name>
    <dbReference type="NCBI Taxonomy" id="29920"/>
    <lineage>
        <taxon>Eukaryota</taxon>
        <taxon>Sar</taxon>
        <taxon>Stramenopiles</taxon>
        <taxon>Oomycota</taxon>
        <taxon>Peronosporomycetes</taxon>
        <taxon>Peronosporales</taxon>
        <taxon>Peronosporaceae</taxon>
        <taxon>Phytophthora</taxon>
    </lineage>
</organism>
<accession>A0A8T1TLZ0</accession>